<evidence type="ECO:0000313" key="3">
    <source>
        <dbReference type="Proteomes" id="UP001162031"/>
    </source>
</evidence>
<keyword evidence="3" id="KW-1185">Reference proteome</keyword>
<reference evidence="2" key="1">
    <citation type="submission" date="2022-12" db="EMBL/GenBank/DDBJ databases">
        <authorList>
            <person name="Webb A."/>
        </authorList>
    </citation>
    <scope>NUCLEOTIDE SEQUENCE</scope>
    <source>
        <strain evidence="2">Hp1</strain>
    </source>
</reference>
<proteinExistence type="predicted"/>
<dbReference type="EMBL" id="CANTFL010001332">
    <property type="protein sequence ID" value="CAI5737163.1"/>
    <property type="molecule type" value="Genomic_DNA"/>
</dbReference>
<comment type="caution">
    <text evidence="2">The sequence shown here is derived from an EMBL/GenBank/DDBJ whole genome shotgun (WGS) entry which is preliminary data.</text>
</comment>
<evidence type="ECO:0000259" key="1">
    <source>
        <dbReference type="Pfam" id="PF07744"/>
    </source>
</evidence>
<dbReference type="InterPro" id="IPR012921">
    <property type="entry name" value="SPOC_C"/>
</dbReference>
<sequence>MVVSFTVYKSSKYLFDCTGSADISQSKQPCPTVDLHALEALRLNAVDVVKRMGYVEVDKMIASCAQHPPQTVVVPATHGDIVPFQEFTKYLKARQRAGVALLAEGRLLILSPLENEDLQLRCVVASAKPCKNASAAAPPYHATTANANEATAGQHLQTKVHSQAAAALSSPLPESRIEKHRQSRVRSCNRGSTQLEKVVDTVHRERCNEQNRHGQAEVRASTPVPDKELPMLCNLSRLERATQIARFRQEHEAFHKHYHGVLQEWSKSNVDG</sequence>
<accession>A0AAV0UMM6</accession>
<organism evidence="2 3">
    <name type="scientific">Hyaloperonospora brassicae</name>
    <name type="common">Brassica downy mildew</name>
    <name type="synonym">Peronospora brassicae</name>
    <dbReference type="NCBI Taxonomy" id="162125"/>
    <lineage>
        <taxon>Eukaryota</taxon>
        <taxon>Sar</taxon>
        <taxon>Stramenopiles</taxon>
        <taxon>Oomycota</taxon>
        <taxon>Peronosporomycetes</taxon>
        <taxon>Peronosporales</taxon>
        <taxon>Peronosporaceae</taxon>
        <taxon>Hyaloperonospora</taxon>
    </lineage>
</organism>
<evidence type="ECO:0000313" key="2">
    <source>
        <dbReference type="EMBL" id="CAI5737163.1"/>
    </source>
</evidence>
<protein>
    <recommendedName>
        <fullName evidence="1">Spen paralogue and orthologue SPOC C-terminal domain-containing protein</fullName>
    </recommendedName>
</protein>
<dbReference type="Proteomes" id="UP001162031">
    <property type="component" value="Unassembled WGS sequence"/>
</dbReference>
<name>A0AAV0UMM6_HYABA</name>
<gene>
    <name evidence="2" type="ORF">HBR001_LOCUS7065</name>
</gene>
<dbReference type="Pfam" id="PF07744">
    <property type="entry name" value="SPOC"/>
    <property type="match status" value="1"/>
</dbReference>
<dbReference type="AlphaFoldDB" id="A0AAV0UMM6"/>
<feature type="domain" description="Spen paralogue and orthologue SPOC C-terminal" evidence="1">
    <location>
        <begin position="46"/>
        <end position="122"/>
    </location>
</feature>